<dbReference type="Gene3D" id="1.10.287.1880">
    <property type="match status" value="1"/>
</dbReference>
<evidence type="ECO:0000256" key="9">
    <source>
        <dbReference type="RuleBase" id="RU369076"/>
    </source>
</evidence>
<proteinExistence type="inferred from homology"/>
<dbReference type="GO" id="GO:0005634">
    <property type="term" value="C:nucleus"/>
    <property type="evidence" value="ECO:0007669"/>
    <property type="project" value="InterPro"/>
</dbReference>
<evidence type="ECO:0000256" key="3">
    <source>
        <dbReference type="ARBA" id="ARBA00022454"/>
    </source>
</evidence>
<dbReference type="InterPro" id="IPR018630">
    <property type="entry name" value="Zwilch"/>
</dbReference>
<comment type="function">
    <text evidence="9">Essential component of the mitotic checkpoint, which prevents cells from prematurely exiting mitosis. Required for the assembly of the dynein-dynactin and MAD1-MAD2 complexes onto kinetochores. Its function related to the spindle assembly machinery is proposed to depend on its association in the mitotic RZZ complex.</text>
</comment>
<evidence type="ECO:0000256" key="1">
    <source>
        <dbReference type="ARBA" id="ARBA00004629"/>
    </source>
</evidence>
<evidence type="ECO:0000256" key="10">
    <source>
        <dbReference type="SAM" id="MobiDB-lite"/>
    </source>
</evidence>
<dbReference type="GO" id="GO:0034501">
    <property type="term" value="P:protein localization to kinetochore"/>
    <property type="evidence" value="ECO:0007669"/>
    <property type="project" value="UniProtKB-UniRule"/>
</dbReference>
<accession>A0AAF3FMR4</accession>
<keyword evidence="6 9" id="KW-0995">Kinetochore</keyword>
<feature type="region of interest" description="Disordered" evidence="10">
    <location>
        <begin position="565"/>
        <end position="585"/>
    </location>
</feature>
<keyword evidence="3 9" id="KW-0158">Chromosome</keyword>
<dbReference type="Gene3D" id="1.20.58.730">
    <property type="match status" value="1"/>
</dbReference>
<keyword evidence="4 9" id="KW-0132">Cell division</keyword>
<name>A0AAF3FMR4_9BILA</name>
<evidence type="ECO:0000256" key="5">
    <source>
        <dbReference type="ARBA" id="ARBA00022776"/>
    </source>
</evidence>
<dbReference type="PANTHER" id="PTHR15995:SF1">
    <property type="entry name" value="PROTEIN ZWILCH HOMOLOG"/>
    <property type="match status" value="1"/>
</dbReference>
<dbReference type="GO" id="GO:1990423">
    <property type="term" value="C:RZZ complex"/>
    <property type="evidence" value="ECO:0007669"/>
    <property type="project" value="UniProtKB-UniRule"/>
</dbReference>
<keyword evidence="8 9" id="KW-0137">Centromere</keyword>
<dbReference type="AlphaFoldDB" id="A0AAF3FMR4"/>
<keyword evidence="11" id="KW-1185">Reference proteome</keyword>
<dbReference type="WBParaSite" id="MBELARI_LOCUS8057">
    <property type="protein sequence ID" value="MBELARI_LOCUS8057"/>
    <property type="gene ID" value="MBELARI_LOCUS8057"/>
</dbReference>
<keyword evidence="7 9" id="KW-0131">Cell cycle</keyword>
<dbReference type="GO" id="GO:0051301">
    <property type="term" value="P:cell division"/>
    <property type="evidence" value="ECO:0007669"/>
    <property type="project" value="UniProtKB-UniRule"/>
</dbReference>
<dbReference type="Proteomes" id="UP000887575">
    <property type="component" value="Unassembled WGS sequence"/>
</dbReference>
<comment type="subunit">
    <text evidence="9">Component of the RZZ complex.</text>
</comment>
<evidence type="ECO:0000256" key="4">
    <source>
        <dbReference type="ARBA" id="ARBA00022618"/>
    </source>
</evidence>
<evidence type="ECO:0000256" key="2">
    <source>
        <dbReference type="ARBA" id="ARBA00009062"/>
    </source>
</evidence>
<evidence type="ECO:0000256" key="8">
    <source>
        <dbReference type="ARBA" id="ARBA00023328"/>
    </source>
</evidence>
<dbReference type="PANTHER" id="PTHR15995">
    <property type="entry name" value="PROTEIN ZWILCH HOMOLOG"/>
    <property type="match status" value="1"/>
</dbReference>
<evidence type="ECO:0000313" key="11">
    <source>
        <dbReference type="Proteomes" id="UP000887575"/>
    </source>
</evidence>
<comment type="subcellular location">
    <subcellularLocation>
        <location evidence="1 9">Chromosome</location>
        <location evidence="1 9">Centromere</location>
        <location evidence="1 9">Kinetochore</location>
    </subcellularLocation>
</comment>
<organism evidence="11 12">
    <name type="scientific">Mesorhabditis belari</name>
    <dbReference type="NCBI Taxonomy" id="2138241"/>
    <lineage>
        <taxon>Eukaryota</taxon>
        <taxon>Metazoa</taxon>
        <taxon>Ecdysozoa</taxon>
        <taxon>Nematoda</taxon>
        <taxon>Chromadorea</taxon>
        <taxon>Rhabditida</taxon>
        <taxon>Rhabditina</taxon>
        <taxon>Rhabditomorpha</taxon>
        <taxon>Rhabditoidea</taxon>
        <taxon>Rhabditidae</taxon>
        <taxon>Mesorhabditinae</taxon>
        <taxon>Mesorhabditis</taxon>
    </lineage>
</organism>
<comment type="similarity">
    <text evidence="2 9">Belongs to the ZWILCH family.</text>
</comment>
<keyword evidence="5 9" id="KW-0498">Mitosis</keyword>
<dbReference type="GO" id="GO:0007094">
    <property type="term" value="P:mitotic spindle assembly checkpoint signaling"/>
    <property type="evidence" value="ECO:0007669"/>
    <property type="project" value="UniProtKB-UniRule"/>
</dbReference>
<evidence type="ECO:0000256" key="7">
    <source>
        <dbReference type="ARBA" id="ARBA00023306"/>
    </source>
</evidence>
<protein>
    <recommendedName>
        <fullName evidence="9">Protein zwilch</fullName>
    </recommendedName>
</protein>
<sequence>MDRLLRGVCDDELLLSKYRVRIVDKRKVPIFEDSTISFAANQMVVVIDLPKVNDAQCPAIGAGPAYCESDDDENGPLHFSFLTLDKLDRAAEAKDTRLRRININYATIECFETTPIPCKDAIRLCQKLVRDGSEHFDASINKFPMLIVAEASDGMGSVYFGLQRPANGRIMSLHTRLLGSSNAMVEINQLNQRVTGTKPRCEATAIYNLYPRRDSKEKAVESGELIVTFNWQENAKAMLTQPASSATGYLKIQPGWRDSRFGCRLLVNELDQILAMCNALLTNDIEQMKWPKFDSSNDETALANQIHKIIDTCQIGAKDSREGRFLDMTEQLWGVLKLSESHQQLVRAIRLTFTGLADGKPQSMIHENNKTTLARLIRDACNNELILPRLEGLTSIQILAEIGAEKVARDIKDAFVKEKLVRDEDVIMQHLNFHSKKLVPVEERAAKIRNMLLALQTMLEIKYLLNADDFKLFEFGSDVVNYFADMPQEKLKKAAYVKSIPFSDFNSKFFQCYKPLVWMNEIVFNCGGNREIVHLVHFTKYSRLDHLNALANTQKAILEDAMDQQNKTGDEKLNSPQKKRTRGDDFDKDTDKYIATFTTISTMDLFNHKKQSASMDLLGENTNTFSQQHFGFSPAALTDSVHNIIVENWARMVEEMVNDEQMPDNMKTAAVSQELTKSLLKDNLLHNAMNKFEDNLKRYVMRIPEHVTLPEHESNLEVPSNFDDDALEKEITKLEQEVVKRRVVIAHQDVEERDIHDAITIMQKMNQMIADEESYEDVTENMDSMNISGVPGEAPTIRDDQE</sequence>
<evidence type="ECO:0000256" key="6">
    <source>
        <dbReference type="ARBA" id="ARBA00022838"/>
    </source>
</evidence>
<reference evidence="12" key="1">
    <citation type="submission" date="2024-02" db="UniProtKB">
        <authorList>
            <consortium name="WormBaseParasite"/>
        </authorList>
    </citation>
    <scope>IDENTIFICATION</scope>
</reference>
<evidence type="ECO:0000313" key="12">
    <source>
        <dbReference type="WBParaSite" id="MBELARI_LOCUS8057"/>
    </source>
</evidence>
<dbReference type="Pfam" id="PF09817">
    <property type="entry name" value="Zwilch"/>
    <property type="match status" value="1"/>
</dbReference>